<sequence length="472" mass="54181">MRVYGDFWPETILIKRFDNTLRILIKHDFIIRALRRRLLVKEVNTLAGDDNLWHIVRRLPLPLKTHDVAFQSLDALEELAYHLLVRLVVRHGESKIPLFNAVKAHAEIQSRPSEAYFQHTQDILSSTLWAFVGDNGMDHVVDVVRKNIRYILHLQVLERFADTDRVATFTIVPSMVLRNGGDWLGTNVDRFESPSLPLRLLSSIQQMKNLQVLALDLHDFSDSQVAQISSSILDRSDKWTITSLKVFAAPQLSIRLIKHCDPGHLRRIHGDFDPLSAQYKTMARHHPKLQGVYLQMVPTDATTELGFLSTEIIRNDFREIKWLGPTTEFTRDILRGDMFGNGFSRHENAPKESLQGLTHLRFLSLTLFSVHIRHIVQNMNTPDNLTHHPGVPPITNDEFHTWYHALIHRIADALPRLQHVFILTAFPHAFRGIRSAHGAQMNVDAVQLRGCESVSRELFSRTMINGFDFLAS</sequence>
<name>A0A9P9FAA8_9HYPO</name>
<accession>A0A9P9FAA8</accession>
<dbReference type="AlphaFoldDB" id="A0A9P9FAA8"/>
<proteinExistence type="predicted"/>
<dbReference type="EMBL" id="JAGMUV010000005">
    <property type="protein sequence ID" value="KAH7156682.1"/>
    <property type="molecule type" value="Genomic_DNA"/>
</dbReference>
<evidence type="ECO:0000313" key="2">
    <source>
        <dbReference type="Proteomes" id="UP000738349"/>
    </source>
</evidence>
<gene>
    <name evidence="1" type="ORF">EDB81DRAFT_757120</name>
</gene>
<organism evidence="1 2">
    <name type="scientific">Dactylonectria macrodidyma</name>
    <dbReference type="NCBI Taxonomy" id="307937"/>
    <lineage>
        <taxon>Eukaryota</taxon>
        <taxon>Fungi</taxon>
        <taxon>Dikarya</taxon>
        <taxon>Ascomycota</taxon>
        <taxon>Pezizomycotina</taxon>
        <taxon>Sordariomycetes</taxon>
        <taxon>Hypocreomycetidae</taxon>
        <taxon>Hypocreales</taxon>
        <taxon>Nectriaceae</taxon>
        <taxon>Dactylonectria</taxon>
    </lineage>
</organism>
<dbReference type="Proteomes" id="UP000738349">
    <property type="component" value="Unassembled WGS sequence"/>
</dbReference>
<protein>
    <submittedName>
        <fullName evidence="1">Uncharacterized protein</fullName>
    </submittedName>
</protein>
<comment type="caution">
    <text evidence="1">The sequence shown here is derived from an EMBL/GenBank/DDBJ whole genome shotgun (WGS) entry which is preliminary data.</text>
</comment>
<reference evidence="1" key="1">
    <citation type="journal article" date="2021" name="Nat. Commun.">
        <title>Genetic determinants of endophytism in the Arabidopsis root mycobiome.</title>
        <authorList>
            <person name="Mesny F."/>
            <person name="Miyauchi S."/>
            <person name="Thiergart T."/>
            <person name="Pickel B."/>
            <person name="Atanasova L."/>
            <person name="Karlsson M."/>
            <person name="Huettel B."/>
            <person name="Barry K.W."/>
            <person name="Haridas S."/>
            <person name="Chen C."/>
            <person name="Bauer D."/>
            <person name="Andreopoulos W."/>
            <person name="Pangilinan J."/>
            <person name="LaButti K."/>
            <person name="Riley R."/>
            <person name="Lipzen A."/>
            <person name="Clum A."/>
            <person name="Drula E."/>
            <person name="Henrissat B."/>
            <person name="Kohler A."/>
            <person name="Grigoriev I.V."/>
            <person name="Martin F.M."/>
            <person name="Hacquard S."/>
        </authorList>
    </citation>
    <scope>NUCLEOTIDE SEQUENCE</scope>
    <source>
        <strain evidence="1">MPI-CAGE-AT-0147</strain>
    </source>
</reference>
<keyword evidence="2" id="KW-1185">Reference proteome</keyword>
<evidence type="ECO:0000313" key="1">
    <source>
        <dbReference type="EMBL" id="KAH7156682.1"/>
    </source>
</evidence>